<feature type="region of interest" description="Disordered" evidence="1">
    <location>
        <begin position="432"/>
        <end position="509"/>
    </location>
</feature>
<feature type="domain" description="PPM-type phosphatase" evidence="3">
    <location>
        <begin position="6"/>
        <end position="236"/>
    </location>
</feature>
<keyword evidence="2" id="KW-1133">Transmembrane helix</keyword>
<feature type="region of interest" description="Disordered" evidence="1">
    <location>
        <begin position="276"/>
        <end position="300"/>
    </location>
</feature>
<dbReference type="SUPFAM" id="SSF81606">
    <property type="entry name" value="PP2C-like"/>
    <property type="match status" value="1"/>
</dbReference>
<feature type="compositionally biased region" description="Low complexity" evidence="1">
    <location>
        <begin position="453"/>
        <end position="499"/>
    </location>
</feature>
<dbReference type="Proteomes" id="UP000285875">
    <property type="component" value="Chromosome"/>
</dbReference>
<organism evidence="4 5">
    <name type="scientific">Acidipropionibacterium jensenii</name>
    <dbReference type="NCBI Taxonomy" id="1749"/>
    <lineage>
        <taxon>Bacteria</taxon>
        <taxon>Bacillati</taxon>
        <taxon>Actinomycetota</taxon>
        <taxon>Actinomycetes</taxon>
        <taxon>Propionibacteriales</taxon>
        <taxon>Propionibacteriaceae</taxon>
        <taxon>Acidipropionibacterium</taxon>
    </lineage>
</organism>
<accession>A0A3T0S1R3</accession>
<dbReference type="InterPro" id="IPR036457">
    <property type="entry name" value="PPM-type-like_dom_sf"/>
</dbReference>
<dbReference type="KEGG" id="aji:C0Z10_11550"/>
<dbReference type="RefSeq" id="WP_097799470.1">
    <property type="nucleotide sequence ID" value="NZ_CP025570.1"/>
</dbReference>
<evidence type="ECO:0000256" key="1">
    <source>
        <dbReference type="SAM" id="MobiDB-lite"/>
    </source>
</evidence>
<dbReference type="AlphaFoldDB" id="A0A3T0S1R3"/>
<gene>
    <name evidence="4" type="ORF">C0Z10_11550</name>
</gene>
<evidence type="ECO:0000313" key="4">
    <source>
        <dbReference type="EMBL" id="AZZ40272.1"/>
    </source>
</evidence>
<dbReference type="Gene3D" id="3.60.40.10">
    <property type="entry name" value="PPM-type phosphatase domain"/>
    <property type="match status" value="1"/>
</dbReference>
<dbReference type="Pfam" id="PF13672">
    <property type="entry name" value="PP2C_2"/>
    <property type="match status" value="1"/>
</dbReference>
<feature type="compositionally biased region" description="Polar residues" evidence="1">
    <location>
        <begin position="435"/>
        <end position="452"/>
    </location>
</feature>
<sequence>MAFSLDIRCHSEIGMVRKNNQDSGYVSPTMLVVADGMGGAAAGDLASTVAVKQVARADSRRQGEEMLTLLAGAVSAANDELADLVAWDRSLEGMGTTFCGAMFDGAQLGLVHIGDSRGYLLRDGALSRMTHDDSWVQSLVDEGRITEQEAAVHPHRSLLLKVLNGQPQHTPDTKLVDVQLGDRVLFCSDGLCGFVSDPVIERIVSHHTLDDAMAMLVTEAHAAGAPDNVTVVLAEIVPHSDELEAMEPKIIGAAEITAVPDHEVTAPLPITAADMAEQTAPRPGTPRPGAPRHAARDDGTPLLFDSEAEESARYAPIDPDARHRLRPWLLTIAAVLVLALAGTLGSRAFLNRQFYVGEKAGTVAIYRGVPDSLLWLRLSSVVERTDINVGDLPRLYRSSVISTIDVDSLESAQATVAELRIGAENCRAVRERANTPGSASPTPGATTPDTSTPGFSTPGAASASTPAVSPSGSASASATPGTASEAAPTGSPSPSSGVSLPKVTEDDCS</sequence>
<reference evidence="5" key="1">
    <citation type="submission" date="2017-12" db="EMBL/GenBank/DDBJ databases">
        <title>Whole genome sequencing of Acidipropionibacterium jensenii strains JS279 and JS280.</title>
        <authorList>
            <person name="Deptula P."/>
            <person name="Laine P."/>
            <person name="Smolander O.-P."/>
            <person name="Paulin L."/>
            <person name="Auvinen P."/>
            <person name="Varmanen P."/>
        </authorList>
    </citation>
    <scope>NUCLEOTIDE SEQUENCE [LARGE SCALE GENOMIC DNA]</scope>
    <source>
        <strain evidence="5">JS280</strain>
    </source>
</reference>
<evidence type="ECO:0000313" key="5">
    <source>
        <dbReference type="Proteomes" id="UP000285875"/>
    </source>
</evidence>
<keyword evidence="2" id="KW-0812">Transmembrane</keyword>
<name>A0A3T0S1R3_9ACTN</name>
<dbReference type="EMBL" id="CP025570">
    <property type="protein sequence ID" value="AZZ40272.1"/>
    <property type="molecule type" value="Genomic_DNA"/>
</dbReference>
<feature type="transmembrane region" description="Helical" evidence="2">
    <location>
        <begin position="328"/>
        <end position="350"/>
    </location>
</feature>
<dbReference type="SMART" id="SM00332">
    <property type="entry name" value="PP2Cc"/>
    <property type="match status" value="1"/>
</dbReference>
<protein>
    <submittedName>
        <fullName evidence="4">Serine/threonine-protein phosphatase</fullName>
    </submittedName>
</protein>
<proteinExistence type="predicted"/>
<dbReference type="InterPro" id="IPR001932">
    <property type="entry name" value="PPM-type_phosphatase-like_dom"/>
</dbReference>
<dbReference type="CDD" id="cd00143">
    <property type="entry name" value="PP2Cc"/>
    <property type="match status" value="1"/>
</dbReference>
<dbReference type="SMART" id="SM00331">
    <property type="entry name" value="PP2C_SIG"/>
    <property type="match status" value="1"/>
</dbReference>
<keyword evidence="2" id="KW-0472">Membrane</keyword>
<dbReference type="PROSITE" id="PS51746">
    <property type="entry name" value="PPM_2"/>
    <property type="match status" value="1"/>
</dbReference>
<evidence type="ECO:0000256" key="2">
    <source>
        <dbReference type="SAM" id="Phobius"/>
    </source>
</evidence>
<evidence type="ECO:0000259" key="3">
    <source>
        <dbReference type="PROSITE" id="PS51746"/>
    </source>
</evidence>